<keyword evidence="7 8" id="KW-0544">Nucleosome core</keyword>
<reference evidence="9 10" key="1">
    <citation type="submission" date="2020-01" db="EMBL/GenBank/DDBJ databases">
        <title>Identification and distribution of gene clusters putatively required for synthesis of sphingolipid metabolism inhibitors in phylogenetically diverse species of the filamentous fungus Fusarium.</title>
        <authorList>
            <person name="Kim H.-S."/>
            <person name="Busman M."/>
            <person name="Brown D.W."/>
            <person name="Divon H."/>
            <person name="Uhlig S."/>
            <person name="Proctor R.H."/>
        </authorList>
    </citation>
    <scope>NUCLEOTIDE SEQUENCE [LARGE SCALE GENOMIC DNA]</scope>
    <source>
        <strain evidence="9 10">NRRL 20459</strain>
    </source>
</reference>
<keyword evidence="10" id="KW-1185">Reference proteome</keyword>
<comment type="similarity">
    <text evidence="3 8">Belongs to the histone H4 family.</text>
</comment>
<organism evidence="9 10">
    <name type="scientific">Fusarium albosuccineum</name>
    <dbReference type="NCBI Taxonomy" id="1237068"/>
    <lineage>
        <taxon>Eukaryota</taxon>
        <taxon>Fungi</taxon>
        <taxon>Dikarya</taxon>
        <taxon>Ascomycota</taxon>
        <taxon>Pezizomycotina</taxon>
        <taxon>Sordariomycetes</taxon>
        <taxon>Hypocreomycetidae</taxon>
        <taxon>Hypocreales</taxon>
        <taxon>Nectriaceae</taxon>
        <taxon>Fusarium</taxon>
        <taxon>Fusarium decemcellulare species complex</taxon>
    </lineage>
</organism>
<dbReference type="InterPro" id="IPR009072">
    <property type="entry name" value="Histone-fold"/>
</dbReference>
<dbReference type="GO" id="GO:0005634">
    <property type="term" value="C:nucleus"/>
    <property type="evidence" value="ECO:0007669"/>
    <property type="project" value="UniProtKB-SubCell"/>
</dbReference>
<dbReference type="AlphaFoldDB" id="A0A8H4KZY5"/>
<keyword evidence="4 8" id="KW-0158">Chromosome</keyword>
<evidence type="ECO:0000256" key="3">
    <source>
        <dbReference type="ARBA" id="ARBA00006564"/>
    </source>
</evidence>
<dbReference type="Gene3D" id="1.10.20.10">
    <property type="entry name" value="Histone, subunit A"/>
    <property type="match status" value="1"/>
</dbReference>
<evidence type="ECO:0000256" key="1">
    <source>
        <dbReference type="ARBA" id="ARBA00004123"/>
    </source>
</evidence>
<dbReference type="GO" id="GO:0003677">
    <property type="term" value="F:DNA binding"/>
    <property type="evidence" value="ECO:0007669"/>
    <property type="project" value="UniProtKB-KW"/>
</dbReference>
<protein>
    <recommendedName>
        <fullName evidence="8">Histone H4</fullName>
    </recommendedName>
</protein>
<name>A0A8H4KZY5_9HYPO</name>
<evidence type="ECO:0000256" key="8">
    <source>
        <dbReference type="RuleBase" id="RU000528"/>
    </source>
</evidence>
<dbReference type="InterPro" id="IPR001951">
    <property type="entry name" value="Histone_H4"/>
</dbReference>
<keyword evidence="6 8" id="KW-0539">Nucleus</keyword>
<gene>
    <name evidence="9" type="ORF">FALBO_14078</name>
</gene>
<dbReference type="PRINTS" id="PR00623">
    <property type="entry name" value="HISTONEH4"/>
</dbReference>
<dbReference type="SMART" id="SM00417">
    <property type="entry name" value="H4"/>
    <property type="match status" value="1"/>
</dbReference>
<evidence type="ECO:0000256" key="2">
    <source>
        <dbReference type="ARBA" id="ARBA00004286"/>
    </source>
</evidence>
<dbReference type="GO" id="GO:0030527">
    <property type="term" value="F:structural constituent of chromatin"/>
    <property type="evidence" value="ECO:0007669"/>
    <property type="project" value="InterPro"/>
</dbReference>
<dbReference type="Proteomes" id="UP000554235">
    <property type="component" value="Unassembled WGS sequence"/>
</dbReference>
<evidence type="ECO:0000256" key="4">
    <source>
        <dbReference type="ARBA" id="ARBA00022454"/>
    </source>
</evidence>
<evidence type="ECO:0000313" key="9">
    <source>
        <dbReference type="EMBL" id="KAF4459170.1"/>
    </source>
</evidence>
<evidence type="ECO:0000256" key="5">
    <source>
        <dbReference type="ARBA" id="ARBA00023125"/>
    </source>
</evidence>
<dbReference type="GO" id="GO:0046982">
    <property type="term" value="F:protein heterodimerization activity"/>
    <property type="evidence" value="ECO:0007669"/>
    <property type="project" value="InterPro"/>
</dbReference>
<accession>A0A8H4KZY5</accession>
<keyword evidence="5 8" id="KW-0238">DNA-binding</keyword>
<dbReference type="PANTHER" id="PTHR10484">
    <property type="entry name" value="HISTONE H4"/>
    <property type="match status" value="1"/>
</dbReference>
<comment type="function">
    <text evidence="8">Core component of nucleosome. Nucleosomes wrap and compact DNA into chromatin, limiting DNA accessibility to the cellular machineries which require DNA as a template. Histones thereby play a central role in transcription regulation, DNA repair, DNA replication and chromosomal stability. DNA accessibility is regulated via a complex set of post-translational modifications of histones, also called histone code, and nucleosome remodeling.</text>
</comment>
<dbReference type="GO" id="GO:0000786">
    <property type="term" value="C:nucleosome"/>
    <property type="evidence" value="ECO:0007669"/>
    <property type="project" value="UniProtKB-KW"/>
</dbReference>
<sequence>MPTTIPKTGGPVERQFLGADGTGELRRETLRASKGNADSFDNSKILTDTIHGITKPAIRRLARRGGVKRISANIYDEARKALKAYLEQVIKKCVIYVEHRNAKTVTIYDVIHSLRQSGRPIYGFDPDSFNPKKPSPPLRIR</sequence>
<evidence type="ECO:0000256" key="7">
    <source>
        <dbReference type="ARBA" id="ARBA00023269"/>
    </source>
</evidence>
<dbReference type="OrthoDB" id="3919494at2759"/>
<dbReference type="SUPFAM" id="SSF47113">
    <property type="entry name" value="Histone-fold"/>
    <property type="match status" value="1"/>
</dbReference>
<comment type="subcellular location">
    <subcellularLocation>
        <location evidence="2">Chromosome</location>
    </subcellularLocation>
    <subcellularLocation>
        <location evidence="1">Nucleus</location>
    </subcellularLocation>
</comment>
<dbReference type="EMBL" id="JAADYS010002234">
    <property type="protein sequence ID" value="KAF4459170.1"/>
    <property type="molecule type" value="Genomic_DNA"/>
</dbReference>
<evidence type="ECO:0000313" key="10">
    <source>
        <dbReference type="Proteomes" id="UP000554235"/>
    </source>
</evidence>
<evidence type="ECO:0000256" key="6">
    <source>
        <dbReference type="ARBA" id="ARBA00023242"/>
    </source>
</evidence>
<dbReference type="CDD" id="cd22912">
    <property type="entry name" value="HFD_H4"/>
    <property type="match status" value="1"/>
</dbReference>
<comment type="subunit">
    <text evidence="8">The nucleosome is a histone octamer containing two molecules each of H2A, H2B, H3 and H4 assembled in one H3-H4 heterotetramer and two H2A-H2B heterodimers. The octamer wraps approximately 147 bp of DNA.</text>
</comment>
<comment type="caution">
    <text evidence="9">The sequence shown here is derived from an EMBL/GenBank/DDBJ whole genome shotgun (WGS) entry which is preliminary data.</text>
</comment>
<proteinExistence type="inferred from homology"/>